<dbReference type="GO" id="GO:0009166">
    <property type="term" value="P:nucleotide catabolic process"/>
    <property type="evidence" value="ECO:0007669"/>
    <property type="project" value="InterPro"/>
</dbReference>
<dbReference type="GO" id="GO:0030288">
    <property type="term" value="C:outer membrane-bounded periplasmic space"/>
    <property type="evidence" value="ECO:0007669"/>
    <property type="project" value="TreeGrafter"/>
</dbReference>
<sequence>MNKKGLKTTVLVLLLFCLSLSFLASQPTIEIPSAQNLVILATTDLHGNVWGFSYENDKDTTNNGMARIATYVEQVRREENNVVLVDNGDTIQGNIMTDDLYNKREGEHPVMRAMNLLEYDAMTLGNHEFNFGQNLISRIQALANFPILAANLARVDGTMAAKPYTIIERSGIKIGIIGLTNPNAPRWDGEKTDPFIYAPVGQAARRVVDIIKDKVDVIVVVSHVGIYPEYDEEGGSDGANSILELCPEVDVLIVGHDHNAIKEIRKNTVIGGARNLGREVIRIDLALNEKREIVDRKIELVDMANYEPSDFIRKNAFIAEAHKATRDFISGGAPSADGKPSGGIFGKASVDFQPKNEILGIPEGKLRDTAVMDLINTVQLMNSGADVSAAALFADTSDIPKGDINYGTIFGIYKYDNTLYRVEVTGAELKAYMEWSAACYNQWKPGDISISFNPEKPGYLYDMFSGVDYEIDLSKPVGSRIRNVMFKGKPLANDQRLTLAVNNYRYSSALKAQKLVAGTKEWESPNSIRDMLVEYIKAQGTITPKVDNNWKITGVNLASPYRDQVIKMVNEGKLEVPYAKSLNIDELKKQGVIK</sequence>
<keyword evidence="1" id="KW-0732">Signal</keyword>
<dbReference type="AlphaFoldDB" id="A0A644WL03"/>
<comment type="caution">
    <text evidence="4">The sequence shown here is derived from an EMBL/GenBank/DDBJ whole genome shotgun (WGS) entry which is preliminary data.</text>
</comment>
<dbReference type="GO" id="GO:0046872">
    <property type="term" value="F:metal ion binding"/>
    <property type="evidence" value="ECO:0007669"/>
    <property type="project" value="InterPro"/>
</dbReference>
<feature type="domain" description="5'-Nucleotidase C-terminal" evidence="3">
    <location>
        <begin position="363"/>
        <end position="507"/>
    </location>
</feature>
<evidence type="ECO:0000256" key="1">
    <source>
        <dbReference type="ARBA" id="ARBA00022729"/>
    </source>
</evidence>
<name>A0A644WL03_9ZZZZ</name>
<dbReference type="GO" id="GO:0016788">
    <property type="term" value="F:hydrolase activity, acting on ester bonds"/>
    <property type="evidence" value="ECO:0007669"/>
    <property type="project" value="InterPro"/>
</dbReference>
<dbReference type="InterPro" id="IPR029052">
    <property type="entry name" value="Metallo-depent_PP-like"/>
</dbReference>
<dbReference type="Gene3D" id="3.90.780.10">
    <property type="entry name" value="5'-Nucleotidase, C-terminal domain"/>
    <property type="match status" value="1"/>
</dbReference>
<dbReference type="InterPro" id="IPR006179">
    <property type="entry name" value="5_nucleotidase/apyrase"/>
</dbReference>
<evidence type="ECO:0000259" key="2">
    <source>
        <dbReference type="Pfam" id="PF00149"/>
    </source>
</evidence>
<dbReference type="Pfam" id="PF00149">
    <property type="entry name" value="Metallophos"/>
    <property type="match status" value="1"/>
</dbReference>
<dbReference type="EMBL" id="VSSQ01001015">
    <property type="protein sequence ID" value="MPM04168.1"/>
    <property type="molecule type" value="Genomic_DNA"/>
</dbReference>
<protein>
    <submittedName>
        <fullName evidence="4">Trifunctional nucleotide phosphoesterase protein YfkN</fullName>
    </submittedName>
</protein>
<dbReference type="PANTHER" id="PTHR11575">
    <property type="entry name" value="5'-NUCLEOTIDASE-RELATED"/>
    <property type="match status" value="1"/>
</dbReference>
<dbReference type="InterPro" id="IPR036907">
    <property type="entry name" value="5'-Nucleotdase_C_sf"/>
</dbReference>
<evidence type="ECO:0000259" key="3">
    <source>
        <dbReference type="Pfam" id="PF02872"/>
    </source>
</evidence>
<dbReference type="SUPFAM" id="SSF55816">
    <property type="entry name" value="5'-nucleotidase (syn. UDP-sugar hydrolase), C-terminal domain"/>
    <property type="match status" value="1"/>
</dbReference>
<dbReference type="Gene3D" id="3.60.21.10">
    <property type="match status" value="1"/>
</dbReference>
<proteinExistence type="predicted"/>
<feature type="domain" description="Calcineurin-like phosphoesterase" evidence="2">
    <location>
        <begin position="38"/>
        <end position="259"/>
    </location>
</feature>
<dbReference type="InterPro" id="IPR008334">
    <property type="entry name" value="5'-Nucleotdase_C"/>
</dbReference>
<evidence type="ECO:0000313" key="4">
    <source>
        <dbReference type="EMBL" id="MPM04168.1"/>
    </source>
</evidence>
<organism evidence="4">
    <name type="scientific">bioreactor metagenome</name>
    <dbReference type="NCBI Taxonomy" id="1076179"/>
    <lineage>
        <taxon>unclassified sequences</taxon>
        <taxon>metagenomes</taxon>
        <taxon>ecological metagenomes</taxon>
    </lineage>
</organism>
<dbReference type="PRINTS" id="PR01607">
    <property type="entry name" value="APYRASEFAMLY"/>
</dbReference>
<dbReference type="PANTHER" id="PTHR11575:SF6">
    <property type="entry name" value="2',3'-CYCLIC-NUCLEOTIDE 2'-PHOSPHODIESTERASE_3'-NUCLEOTIDASE"/>
    <property type="match status" value="1"/>
</dbReference>
<dbReference type="PROSITE" id="PS00785">
    <property type="entry name" value="5_NUCLEOTIDASE_1"/>
    <property type="match status" value="1"/>
</dbReference>
<dbReference type="InterPro" id="IPR006146">
    <property type="entry name" value="5'-Nucleotdase_CS"/>
</dbReference>
<dbReference type="PROSITE" id="PS00786">
    <property type="entry name" value="5_NUCLEOTIDASE_2"/>
    <property type="match status" value="1"/>
</dbReference>
<dbReference type="SUPFAM" id="SSF56300">
    <property type="entry name" value="Metallo-dependent phosphatases"/>
    <property type="match status" value="1"/>
</dbReference>
<accession>A0A644WL03</accession>
<dbReference type="Pfam" id="PF02872">
    <property type="entry name" value="5_nucleotid_C"/>
    <property type="match status" value="1"/>
</dbReference>
<dbReference type="InterPro" id="IPR004843">
    <property type="entry name" value="Calcineurin-like_PHP"/>
</dbReference>
<gene>
    <name evidence="4" type="primary">yfkN_7</name>
    <name evidence="4" type="ORF">SDC9_50440</name>
</gene>
<dbReference type="GO" id="GO:0000166">
    <property type="term" value="F:nucleotide binding"/>
    <property type="evidence" value="ECO:0007669"/>
    <property type="project" value="InterPro"/>
</dbReference>
<reference evidence="4" key="1">
    <citation type="submission" date="2019-08" db="EMBL/GenBank/DDBJ databases">
        <authorList>
            <person name="Kucharzyk K."/>
            <person name="Murdoch R.W."/>
            <person name="Higgins S."/>
            <person name="Loffler F."/>
        </authorList>
    </citation>
    <scope>NUCLEOTIDE SEQUENCE</scope>
</reference>